<dbReference type="GO" id="GO:0000139">
    <property type="term" value="C:Golgi membrane"/>
    <property type="evidence" value="ECO:0007669"/>
    <property type="project" value="UniProtKB-SubCell"/>
</dbReference>
<evidence type="ECO:0000256" key="7">
    <source>
        <dbReference type="ARBA" id="ARBA00022676"/>
    </source>
</evidence>
<keyword evidence="9" id="KW-0812">Transmembrane</keyword>
<evidence type="ECO:0000256" key="14">
    <source>
        <dbReference type="ARBA" id="ARBA00023034"/>
    </source>
</evidence>
<keyword evidence="14" id="KW-0333">Golgi apparatus</keyword>
<evidence type="ECO:0000256" key="17">
    <source>
        <dbReference type="ARBA" id="ARBA00023180"/>
    </source>
</evidence>
<name>A9VDG4_MONBE</name>
<keyword evidence="17" id="KW-0325">Glycoprotein</keyword>
<dbReference type="eggNOG" id="KOG0799">
    <property type="taxonomic scope" value="Eukaryota"/>
</dbReference>
<comment type="pathway">
    <text evidence="4">Glycan metabolism; heparan sulfate biosynthesis.</text>
</comment>
<evidence type="ECO:0000256" key="12">
    <source>
        <dbReference type="ARBA" id="ARBA00022968"/>
    </source>
</evidence>
<dbReference type="Proteomes" id="UP000001357">
    <property type="component" value="Unassembled WGS sequence"/>
</dbReference>
<dbReference type="InterPro" id="IPR043538">
    <property type="entry name" value="XYLT"/>
</dbReference>
<evidence type="ECO:0000256" key="4">
    <source>
        <dbReference type="ARBA" id="ARBA00005093"/>
    </source>
</evidence>
<evidence type="ECO:0000256" key="1">
    <source>
        <dbReference type="ARBA" id="ARBA00004323"/>
    </source>
</evidence>
<evidence type="ECO:0000256" key="15">
    <source>
        <dbReference type="ARBA" id="ARBA00023136"/>
    </source>
</evidence>
<dbReference type="GO" id="GO:0046872">
    <property type="term" value="F:metal ion binding"/>
    <property type="evidence" value="ECO:0007669"/>
    <property type="project" value="UniProtKB-KW"/>
</dbReference>
<evidence type="ECO:0000313" key="20">
    <source>
        <dbReference type="EMBL" id="EDQ84442.1"/>
    </source>
</evidence>
<dbReference type="PANTHER" id="PTHR46025">
    <property type="entry name" value="XYLOSYLTRANSFERASE OXT"/>
    <property type="match status" value="1"/>
</dbReference>
<comment type="subcellular location">
    <subcellularLocation>
        <location evidence="2">Endoplasmic reticulum membrane</location>
        <topology evidence="2">Single-pass type II membrane protein</topology>
    </subcellularLocation>
    <subcellularLocation>
        <location evidence="1">Golgi apparatus membrane</location>
        <topology evidence="1">Single-pass type II membrane protein</topology>
    </subcellularLocation>
</comment>
<dbReference type="GO" id="GO:0005789">
    <property type="term" value="C:endoplasmic reticulum membrane"/>
    <property type="evidence" value="ECO:0007669"/>
    <property type="project" value="UniProtKB-SubCell"/>
</dbReference>
<keyword evidence="11" id="KW-0256">Endoplasmic reticulum</keyword>
<keyword evidence="8" id="KW-0808">Transferase</keyword>
<evidence type="ECO:0000256" key="2">
    <source>
        <dbReference type="ARBA" id="ARBA00004648"/>
    </source>
</evidence>
<accession>A9VDG4</accession>
<sequence>MRRWMCALVVFAGQLVLFGALSFALLSWEIQERQEHFAADLAALSPQNVPRAAGTSPQPLQPPEILLWYRRHVLTMSISVTLRQRAPTERCKKLIHQTTCLQTGCSILNNSVADAQSDASFSQPLLTRHGGKDAALMPPLRILFMLVVHGRDYRQLQHVLRAIYHPNHYYLIHVEARANHLYHQLKADLARSRLVNVFLTQFRLPTIWGASNLYEVYLRGMAQLAHLSWDYFINLSGADLPLWPIDDIVQFLSPASALGISFLKSHGKNHDRFIAKQGLDRTFVLCDNHMYRLEKRKLPSDLAMEGGSDWFMLHREFSDFVLADPPVVQAARRFYDFSLLSAESFFHVVAASADGFCHRTLSNNYRVANWHRERGCQCQVQLRLCDTVNLATYKAIVDWCGCSPMVYRREDLAMLQRRRHRPVMFGRKFDSTISHTIVEEVVTRLLLLPPQTDRASGCGNLVFNPGRHFLNVWDTNDGAQNRNTQTAMQALAASIEVSC</sequence>
<evidence type="ECO:0000256" key="13">
    <source>
        <dbReference type="ARBA" id="ARBA00022989"/>
    </source>
</evidence>
<comment type="catalytic activity">
    <reaction evidence="19">
        <text>UDP-alpha-D-xylose + L-seryl-[protein] = 3-O-(beta-D-xylosyl)-L-seryl-[protein] + UDP + H(+)</text>
        <dbReference type="Rhea" id="RHEA:50192"/>
        <dbReference type="Rhea" id="RHEA-COMP:9863"/>
        <dbReference type="Rhea" id="RHEA-COMP:12567"/>
        <dbReference type="ChEBI" id="CHEBI:15378"/>
        <dbReference type="ChEBI" id="CHEBI:29999"/>
        <dbReference type="ChEBI" id="CHEBI:57632"/>
        <dbReference type="ChEBI" id="CHEBI:58223"/>
        <dbReference type="ChEBI" id="CHEBI:132085"/>
        <dbReference type="EC" id="2.4.2.26"/>
    </reaction>
</comment>
<gene>
    <name evidence="20" type="ORF">MONBRDRAFT_30261</name>
</gene>
<keyword evidence="21" id="KW-1185">Reference proteome</keyword>
<dbReference type="Pfam" id="PF02485">
    <property type="entry name" value="Branch"/>
    <property type="match status" value="1"/>
</dbReference>
<evidence type="ECO:0000256" key="9">
    <source>
        <dbReference type="ARBA" id="ARBA00022692"/>
    </source>
</evidence>
<dbReference type="OMA" id="IHVEARA"/>
<keyword evidence="16" id="KW-1015">Disulfide bond</keyword>
<evidence type="ECO:0000256" key="10">
    <source>
        <dbReference type="ARBA" id="ARBA00022723"/>
    </source>
</evidence>
<comment type="similarity">
    <text evidence="5">Belongs to the glycosyltransferase 14 family. XylT subfamily.</text>
</comment>
<dbReference type="GO" id="GO:0050650">
    <property type="term" value="P:chondroitin sulfate proteoglycan biosynthetic process"/>
    <property type="evidence" value="ECO:0000318"/>
    <property type="project" value="GO_Central"/>
</dbReference>
<evidence type="ECO:0000256" key="16">
    <source>
        <dbReference type="ARBA" id="ARBA00023157"/>
    </source>
</evidence>
<dbReference type="RefSeq" id="XP_001750737.1">
    <property type="nucleotide sequence ID" value="XM_001750685.1"/>
</dbReference>
<dbReference type="STRING" id="81824.A9VDG4"/>
<comment type="pathway">
    <text evidence="3">Glycan metabolism; chondroitin sulfate biosynthesis.</text>
</comment>
<organism evidence="20 21">
    <name type="scientific">Monosiga brevicollis</name>
    <name type="common">Choanoflagellate</name>
    <dbReference type="NCBI Taxonomy" id="81824"/>
    <lineage>
        <taxon>Eukaryota</taxon>
        <taxon>Choanoflagellata</taxon>
        <taxon>Craspedida</taxon>
        <taxon>Salpingoecidae</taxon>
        <taxon>Monosiga</taxon>
    </lineage>
</organism>
<dbReference type="UniPathway" id="UPA00755"/>
<dbReference type="GO" id="GO:0030158">
    <property type="term" value="F:protein xylosyltransferase activity"/>
    <property type="evidence" value="ECO:0000318"/>
    <property type="project" value="GO_Central"/>
</dbReference>
<keyword evidence="12" id="KW-0735">Signal-anchor</keyword>
<evidence type="ECO:0000256" key="19">
    <source>
        <dbReference type="ARBA" id="ARBA00047847"/>
    </source>
</evidence>
<keyword evidence="15" id="KW-0472">Membrane</keyword>
<dbReference type="AlphaFoldDB" id="A9VDG4"/>
<keyword evidence="7" id="KW-0328">Glycosyltransferase</keyword>
<dbReference type="InParanoid" id="A9VDG4"/>
<dbReference type="UniPathway" id="UPA00756"/>
<dbReference type="EC" id="2.4.2.26" evidence="6"/>
<evidence type="ECO:0000256" key="18">
    <source>
        <dbReference type="ARBA" id="ARBA00042865"/>
    </source>
</evidence>
<evidence type="ECO:0000256" key="3">
    <source>
        <dbReference type="ARBA" id="ARBA00004840"/>
    </source>
</evidence>
<proteinExistence type="inferred from homology"/>
<dbReference type="KEGG" id="mbr:MONBRDRAFT_30261"/>
<evidence type="ECO:0000256" key="8">
    <source>
        <dbReference type="ARBA" id="ARBA00022679"/>
    </source>
</evidence>
<dbReference type="InterPro" id="IPR003406">
    <property type="entry name" value="Glyco_trans_14"/>
</dbReference>
<evidence type="ECO:0000256" key="5">
    <source>
        <dbReference type="ARBA" id="ARBA00010195"/>
    </source>
</evidence>
<dbReference type="PANTHER" id="PTHR46025:SF3">
    <property type="entry name" value="XYLOSYLTRANSFERASE OXT"/>
    <property type="match status" value="1"/>
</dbReference>
<evidence type="ECO:0000256" key="11">
    <source>
        <dbReference type="ARBA" id="ARBA00022824"/>
    </source>
</evidence>
<keyword evidence="10" id="KW-0479">Metal-binding</keyword>
<dbReference type="GeneID" id="5896028"/>
<keyword evidence="13" id="KW-1133">Transmembrane helix</keyword>
<dbReference type="EMBL" id="CH991587">
    <property type="protein sequence ID" value="EDQ84442.1"/>
    <property type="molecule type" value="Genomic_DNA"/>
</dbReference>
<protein>
    <recommendedName>
        <fullName evidence="6">protein xylosyltransferase</fullName>
        <ecNumber evidence="6">2.4.2.26</ecNumber>
    </recommendedName>
    <alternativeName>
        <fullName evidence="18">Peptide O-xylosyltransferase</fullName>
    </alternativeName>
</protein>
<reference evidence="20 21" key="1">
    <citation type="journal article" date="2008" name="Nature">
        <title>The genome of the choanoflagellate Monosiga brevicollis and the origin of metazoans.</title>
        <authorList>
            <consortium name="JGI Sequencing"/>
            <person name="King N."/>
            <person name="Westbrook M.J."/>
            <person name="Young S.L."/>
            <person name="Kuo A."/>
            <person name="Abedin M."/>
            <person name="Chapman J."/>
            <person name="Fairclough S."/>
            <person name="Hellsten U."/>
            <person name="Isogai Y."/>
            <person name="Letunic I."/>
            <person name="Marr M."/>
            <person name="Pincus D."/>
            <person name="Putnam N."/>
            <person name="Rokas A."/>
            <person name="Wright K.J."/>
            <person name="Zuzow R."/>
            <person name="Dirks W."/>
            <person name="Good M."/>
            <person name="Goodstein D."/>
            <person name="Lemons D."/>
            <person name="Li W."/>
            <person name="Lyons J.B."/>
            <person name="Morris A."/>
            <person name="Nichols S."/>
            <person name="Richter D.J."/>
            <person name="Salamov A."/>
            <person name="Bork P."/>
            <person name="Lim W.A."/>
            <person name="Manning G."/>
            <person name="Miller W.T."/>
            <person name="McGinnis W."/>
            <person name="Shapiro H."/>
            <person name="Tjian R."/>
            <person name="Grigoriev I.V."/>
            <person name="Rokhsar D."/>
        </authorList>
    </citation>
    <scope>NUCLEOTIDE SEQUENCE [LARGE SCALE GENOMIC DNA]</scope>
    <source>
        <strain evidence="21">MX1 / ATCC 50154</strain>
    </source>
</reference>
<evidence type="ECO:0000313" key="21">
    <source>
        <dbReference type="Proteomes" id="UP000001357"/>
    </source>
</evidence>
<evidence type="ECO:0000256" key="6">
    <source>
        <dbReference type="ARBA" id="ARBA00011972"/>
    </source>
</evidence>
<dbReference type="GO" id="GO:0015012">
    <property type="term" value="P:heparan sulfate proteoglycan biosynthetic process"/>
    <property type="evidence" value="ECO:0000318"/>
    <property type="project" value="GO_Central"/>
</dbReference>